<dbReference type="PANTHER" id="PTHR11552:SF147">
    <property type="entry name" value="CHOLINE DEHYDROGENASE, MITOCHONDRIAL"/>
    <property type="match status" value="1"/>
</dbReference>
<dbReference type="InterPro" id="IPR000172">
    <property type="entry name" value="GMC_OxRdtase_N"/>
</dbReference>
<keyword evidence="7" id="KW-0560">Oxidoreductase</keyword>
<feature type="domain" description="Glucose-methanol-choline oxidoreductase C-terminal" evidence="6">
    <location>
        <begin position="360"/>
        <end position="493"/>
    </location>
</feature>
<dbReference type="EMBL" id="JACHBR010000001">
    <property type="protein sequence ID" value="MBB5626917.1"/>
    <property type="molecule type" value="Genomic_DNA"/>
</dbReference>
<keyword evidence="3" id="KW-0285">Flavoprotein</keyword>
<dbReference type="RefSeq" id="WP_184611203.1">
    <property type="nucleotide sequence ID" value="NZ_BOOS01000069.1"/>
</dbReference>
<keyword evidence="8" id="KW-1185">Reference proteome</keyword>
<evidence type="ECO:0000256" key="4">
    <source>
        <dbReference type="ARBA" id="ARBA00022827"/>
    </source>
</evidence>
<evidence type="ECO:0000259" key="5">
    <source>
        <dbReference type="Pfam" id="PF00732"/>
    </source>
</evidence>
<dbReference type="InterPro" id="IPR036188">
    <property type="entry name" value="FAD/NAD-bd_sf"/>
</dbReference>
<proteinExistence type="inferred from homology"/>
<reference evidence="7 8" key="1">
    <citation type="submission" date="2020-08" db="EMBL/GenBank/DDBJ databases">
        <title>Sequencing the genomes of 1000 actinobacteria strains.</title>
        <authorList>
            <person name="Klenk H.-P."/>
        </authorList>
    </citation>
    <scope>NUCLEOTIDE SEQUENCE [LARGE SCALE GENOMIC DNA]</scope>
    <source>
        <strain evidence="7 8">DSM 45790</strain>
    </source>
</reference>
<dbReference type="Gene3D" id="3.30.560.10">
    <property type="entry name" value="Glucose Oxidase, domain 3"/>
    <property type="match status" value="1"/>
</dbReference>
<name>A0A7W9DPW3_9ACTN</name>
<protein>
    <submittedName>
        <fullName evidence="7">Choline dehydrogenase</fullName>
        <ecNumber evidence="7">1.1.99.1</ecNumber>
    </submittedName>
</protein>
<evidence type="ECO:0000313" key="7">
    <source>
        <dbReference type="EMBL" id="MBB5626917.1"/>
    </source>
</evidence>
<feature type="domain" description="Glucose-methanol-choline oxidoreductase N-terminal" evidence="5">
    <location>
        <begin position="5"/>
        <end position="295"/>
    </location>
</feature>
<dbReference type="PIRSF" id="PIRSF000137">
    <property type="entry name" value="Alcohol_oxidase"/>
    <property type="match status" value="1"/>
</dbReference>
<dbReference type="InterPro" id="IPR012132">
    <property type="entry name" value="GMC_OxRdtase"/>
</dbReference>
<evidence type="ECO:0000313" key="8">
    <source>
        <dbReference type="Proteomes" id="UP000588112"/>
    </source>
</evidence>
<comment type="similarity">
    <text evidence="2">Belongs to the GMC oxidoreductase family.</text>
</comment>
<dbReference type="AlphaFoldDB" id="A0A7W9DPW3"/>
<keyword evidence="4" id="KW-0274">FAD</keyword>
<dbReference type="Pfam" id="PF05199">
    <property type="entry name" value="GMC_oxred_C"/>
    <property type="match status" value="1"/>
</dbReference>
<dbReference type="InterPro" id="IPR007867">
    <property type="entry name" value="GMC_OxRtase_C"/>
</dbReference>
<accession>A0A7W9DPW3</accession>
<dbReference type="SUPFAM" id="SSF51905">
    <property type="entry name" value="FAD/NAD(P)-binding domain"/>
    <property type="match status" value="1"/>
</dbReference>
<organism evidence="7 8">
    <name type="scientific">Sphaerisporangium krabiense</name>
    <dbReference type="NCBI Taxonomy" id="763782"/>
    <lineage>
        <taxon>Bacteria</taxon>
        <taxon>Bacillati</taxon>
        <taxon>Actinomycetota</taxon>
        <taxon>Actinomycetes</taxon>
        <taxon>Streptosporangiales</taxon>
        <taxon>Streptosporangiaceae</taxon>
        <taxon>Sphaerisporangium</taxon>
    </lineage>
</organism>
<dbReference type="PANTHER" id="PTHR11552">
    <property type="entry name" value="GLUCOSE-METHANOL-CHOLINE GMC OXIDOREDUCTASE"/>
    <property type="match status" value="1"/>
</dbReference>
<dbReference type="GO" id="GO:0008812">
    <property type="term" value="F:choline dehydrogenase activity"/>
    <property type="evidence" value="ECO:0007669"/>
    <property type="project" value="UniProtKB-EC"/>
</dbReference>
<evidence type="ECO:0000256" key="2">
    <source>
        <dbReference type="ARBA" id="ARBA00010790"/>
    </source>
</evidence>
<comment type="caution">
    <text evidence="7">The sequence shown here is derived from an EMBL/GenBank/DDBJ whole genome shotgun (WGS) entry which is preliminary data.</text>
</comment>
<dbReference type="GO" id="GO:0050660">
    <property type="term" value="F:flavin adenine dinucleotide binding"/>
    <property type="evidence" value="ECO:0007669"/>
    <property type="project" value="InterPro"/>
</dbReference>
<evidence type="ECO:0000256" key="1">
    <source>
        <dbReference type="ARBA" id="ARBA00001974"/>
    </source>
</evidence>
<dbReference type="EC" id="1.1.99.1" evidence="7"/>
<dbReference type="Proteomes" id="UP000588112">
    <property type="component" value="Unassembled WGS sequence"/>
</dbReference>
<comment type="cofactor">
    <cofactor evidence="1">
        <name>FAD</name>
        <dbReference type="ChEBI" id="CHEBI:57692"/>
    </cofactor>
</comment>
<dbReference type="Gene3D" id="3.50.50.60">
    <property type="entry name" value="FAD/NAD(P)-binding domain"/>
    <property type="match status" value="1"/>
</dbReference>
<dbReference type="Pfam" id="PF00732">
    <property type="entry name" value="GMC_oxred_N"/>
    <property type="match status" value="1"/>
</dbReference>
<gene>
    <name evidence="7" type="ORF">BJ981_002616</name>
</gene>
<dbReference type="SUPFAM" id="SSF54373">
    <property type="entry name" value="FAD-linked reductases, C-terminal domain"/>
    <property type="match status" value="1"/>
</dbReference>
<evidence type="ECO:0000259" key="6">
    <source>
        <dbReference type="Pfam" id="PF05199"/>
    </source>
</evidence>
<evidence type="ECO:0000256" key="3">
    <source>
        <dbReference type="ARBA" id="ARBA00022630"/>
    </source>
</evidence>
<sequence>MSETYDYIVVGAGASGSVIANRLSELENATVLLLEAGADTIPDTVDIPYRWAEHHFTPIDWVYWTAEQAALGGRKVYLAAGKGIGGSGNLYHMIHLRGQALDYDNWAYHGATGWSWQDVLPYFQKLESQEDDTNPTAGHGGPVNVINAGRHQPNPLSQTFLDACAELGHPSTPDFNAQLTGAGWHHLDIKDGKRFGVRQAYLLPALGRPNLTLSADSRATKLIFEGDRVAGVEYVRAGETRQARAGSEVILCANGLETPKLLMLSGIGQESHLRRFGIDVRLNLPGVGENYHDHVLIVAPVNMTDRAAPEPTMNMSEVCLFANTGGWAVPDVQIGFIHRAQFQPEPHPQLVTMLPGLVRPLARGTLRLASADPLEAPLADPRYLSHPSDRERMVDAFEMARDLFRTRAFADWGVKEVTPGDGVSSREDVTEFVKQNLGSYYHYVGACKMGVDELAVVDPRLRVHGVEGLRIADASVMPEVTTGNCHTAVVMVAERAADFIKQDAAS</sequence>